<dbReference type="EMBL" id="PYDT01000007">
    <property type="protein sequence ID" value="THU56463.1"/>
    <property type="molecule type" value="Genomic_DNA"/>
</dbReference>
<dbReference type="AlphaFoldDB" id="A0A4S8J4T3"/>
<gene>
    <name evidence="2" type="ORF">C4D60_Mb11t17510</name>
</gene>
<feature type="compositionally biased region" description="Basic and acidic residues" evidence="1">
    <location>
        <begin position="10"/>
        <end position="26"/>
    </location>
</feature>
<evidence type="ECO:0000313" key="2">
    <source>
        <dbReference type="EMBL" id="THU56463.1"/>
    </source>
</evidence>
<evidence type="ECO:0000313" key="3">
    <source>
        <dbReference type="Proteomes" id="UP000317650"/>
    </source>
</evidence>
<sequence length="99" mass="11063">MLQASVAGEQDQHRGGKRASWKDERMRKSITVRDDTHISSGTPLALCIIDAITKLTLVSQEDLSPEGHTIFLIVQIADMTEKVQSSTLTEIISRRAEHY</sequence>
<proteinExistence type="predicted"/>
<keyword evidence="3" id="KW-1185">Reference proteome</keyword>
<accession>A0A4S8J4T3</accession>
<organism evidence="2 3">
    <name type="scientific">Musa balbisiana</name>
    <name type="common">Banana</name>
    <dbReference type="NCBI Taxonomy" id="52838"/>
    <lineage>
        <taxon>Eukaryota</taxon>
        <taxon>Viridiplantae</taxon>
        <taxon>Streptophyta</taxon>
        <taxon>Embryophyta</taxon>
        <taxon>Tracheophyta</taxon>
        <taxon>Spermatophyta</taxon>
        <taxon>Magnoliopsida</taxon>
        <taxon>Liliopsida</taxon>
        <taxon>Zingiberales</taxon>
        <taxon>Musaceae</taxon>
        <taxon>Musa</taxon>
    </lineage>
</organism>
<protein>
    <submittedName>
        <fullName evidence="2">Uncharacterized protein</fullName>
    </submittedName>
</protein>
<evidence type="ECO:0000256" key="1">
    <source>
        <dbReference type="SAM" id="MobiDB-lite"/>
    </source>
</evidence>
<name>A0A4S8J4T3_MUSBA</name>
<dbReference type="Proteomes" id="UP000317650">
    <property type="component" value="Chromosome 11"/>
</dbReference>
<comment type="caution">
    <text evidence="2">The sequence shown here is derived from an EMBL/GenBank/DDBJ whole genome shotgun (WGS) entry which is preliminary data.</text>
</comment>
<feature type="region of interest" description="Disordered" evidence="1">
    <location>
        <begin position="1"/>
        <end position="26"/>
    </location>
</feature>
<reference evidence="2 3" key="1">
    <citation type="journal article" date="2019" name="Nat. Plants">
        <title>Genome sequencing of Musa balbisiana reveals subgenome evolution and function divergence in polyploid bananas.</title>
        <authorList>
            <person name="Yao X."/>
        </authorList>
    </citation>
    <scope>NUCLEOTIDE SEQUENCE [LARGE SCALE GENOMIC DNA]</scope>
    <source>
        <strain evidence="3">cv. DH-PKW</strain>
        <tissue evidence="2">Leaves</tissue>
    </source>
</reference>